<protein>
    <submittedName>
        <fullName evidence="1">Uncharacterized protein</fullName>
    </submittedName>
</protein>
<evidence type="ECO:0000313" key="1">
    <source>
        <dbReference type="EMBL" id="KAJ8683957.1"/>
    </source>
</evidence>
<accession>A0ACC2PKH0</accession>
<gene>
    <name evidence="1" type="ORF">QAD02_019749</name>
</gene>
<evidence type="ECO:0000313" key="2">
    <source>
        <dbReference type="Proteomes" id="UP001239111"/>
    </source>
</evidence>
<reference evidence="1" key="1">
    <citation type="submission" date="2023-04" db="EMBL/GenBank/DDBJ databases">
        <title>A chromosome-level genome assembly of the parasitoid wasp Eretmocerus hayati.</title>
        <authorList>
            <person name="Zhong Y."/>
            <person name="Liu S."/>
            <person name="Liu Y."/>
        </authorList>
    </citation>
    <scope>NUCLEOTIDE SEQUENCE</scope>
    <source>
        <strain evidence="1">ZJU_SS_LIU_2023</strain>
    </source>
</reference>
<organism evidence="1 2">
    <name type="scientific">Eretmocerus hayati</name>
    <dbReference type="NCBI Taxonomy" id="131215"/>
    <lineage>
        <taxon>Eukaryota</taxon>
        <taxon>Metazoa</taxon>
        <taxon>Ecdysozoa</taxon>
        <taxon>Arthropoda</taxon>
        <taxon>Hexapoda</taxon>
        <taxon>Insecta</taxon>
        <taxon>Pterygota</taxon>
        <taxon>Neoptera</taxon>
        <taxon>Endopterygota</taxon>
        <taxon>Hymenoptera</taxon>
        <taxon>Apocrita</taxon>
        <taxon>Proctotrupomorpha</taxon>
        <taxon>Chalcidoidea</taxon>
        <taxon>Aphelinidae</taxon>
        <taxon>Aphelininae</taxon>
        <taxon>Eretmocerus</taxon>
    </lineage>
</organism>
<dbReference type="EMBL" id="CM056741">
    <property type="protein sequence ID" value="KAJ8683957.1"/>
    <property type="molecule type" value="Genomic_DNA"/>
</dbReference>
<name>A0ACC2PKH0_9HYME</name>
<keyword evidence="2" id="KW-1185">Reference proteome</keyword>
<comment type="caution">
    <text evidence="1">The sequence shown here is derived from an EMBL/GenBank/DDBJ whole genome shotgun (WGS) entry which is preliminary data.</text>
</comment>
<dbReference type="Proteomes" id="UP001239111">
    <property type="component" value="Chromosome 1"/>
</dbReference>
<sequence>MLKELGPVGRGPDSASEGHNTGPSERQQGSLLACGGCGREIAERWYLRAVDRAWHCGCLRCCHCRLPLATEHTCFARDGNIYCKDDYYRLFAVSRCSRCRAGISATELVMRARELVYHVACFTCASCGTSLNKGDHFGQRDGLVYCRPHYELICCSTDYGSTTGSVDDLGSPGVSPLANYYSSSEQSPITSSRIGEVQKGRPRKRKLSEVTGSDLPVTMRLAAGALELLHPTELSSSMESLAAYDASTGSPGGPVHQNQRTKRMRTSFKHHQLRTMKSYFAINQNPDAKDLKQLAQKTGLSKRVLQVWFQNARAKWRRNMMRQEGCGSGGGGGSVGTCPGTPASAGGSSPSGLGTGGPGLLADSNSMPTTSMEELHALHHLHSSQVAFSDLY</sequence>
<proteinExistence type="predicted"/>